<evidence type="ECO:0000313" key="3">
    <source>
        <dbReference type="Proteomes" id="UP000026915"/>
    </source>
</evidence>
<sequence>MTNKEGIDSSAVHSPGPRRFSKYRAWQDPLKVKKNSRQSKVKFLAADEVVTLSSGTPTTKYVGRINLCCNRSQALTKPADSKCLPTAENANASSPAPPTHSVHVADSEKLHLTSKIKKTQSTTEKGDGPGSNFALAVNAASSSNLVLSPKKDFGVSSKQIKQKNTSDGRSKQKENSGSTQGEAVIVPGKEIVSLKGLFSSGTLLNKLNCGTQTAKQIGRGNLGSERSQALTKPADFKCLPTTENANSSSPAPPEQAAHVADSEKFRLTSKIKKTQSSTEEGDGLGSNLALAVNAASSSNLVLPRKKIKVCNSDFGVSSKDIKQKNTSDCKSKQKVNSGSTQGEAAIVPRKEIVSLKGRFSSGTLLNKLNSGTLTAKQVRRGNLGSTKSQALTNPASSKCLPPTENANSSSPAPPKLAVHVKGSKKFHLTSKIQSLKKTRRATTKGDGPGSNSTLAVKAASRSKLVLPRKKRKVSNPDYGISLKDLEQMNTSDGWSKQGDGWSKQEANSGSTQAKGKETMFLKGPFSLGTLLGLEKFKASNAGEDLVHKCGPSEPSSPPLIHSSGKKNFFILVCMIG</sequence>
<feature type="region of interest" description="Disordered" evidence="1">
    <location>
        <begin position="376"/>
        <end position="460"/>
    </location>
</feature>
<feature type="region of interest" description="Disordered" evidence="1">
    <location>
        <begin position="1"/>
        <end position="20"/>
    </location>
</feature>
<reference evidence="2 3" key="1">
    <citation type="journal article" date="2013" name="Genome Biol.">
        <title>The genome sequence of the most widely cultivated cacao type and its use to identify candidate genes regulating pod color.</title>
        <authorList>
            <person name="Motamayor J.C."/>
            <person name="Mockaitis K."/>
            <person name="Schmutz J."/>
            <person name="Haiminen N."/>
            <person name="Iii D.L."/>
            <person name="Cornejo O."/>
            <person name="Findley S.D."/>
            <person name="Zheng P."/>
            <person name="Utro F."/>
            <person name="Royaert S."/>
            <person name="Saski C."/>
            <person name="Jenkins J."/>
            <person name="Podicheti R."/>
            <person name="Zhao M."/>
            <person name="Scheffler B.E."/>
            <person name="Stack J.C."/>
            <person name="Feltus F.A."/>
            <person name="Mustiga G.M."/>
            <person name="Amores F."/>
            <person name="Phillips W."/>
            <person name="Marelli J.P."/>
            <person name="May G.D."/>
            <person name="Shapiro H."/>
            <person name="Ma J."/>
            <person name="Bustamante C.D."/>
            <person name="Schnell R.J."/>
            <person name="Main D."/>
            <person name="Gilbert D."/>
            <person name="Parida L."/>
            <person name="Kuhn D.N."/>
        </authorList>
    </citation>
    <scope>NUCLEOTIDE SEQUENCE [LARGE SCALE GENOMIC DNA]</scope>
    <source>
        <strain evidence="3">cv. Matina 1-6</strain>
    </source>
</reference>
<name>A0A061EBF5_THECC</name>
<gene>
    <name evidence="2" type="ORF">TCM_011537</name>
</gene>
<protein>
    <submittedName>
        <fullName evidence="2">Uncharacterized protein</fullName>
    </submittedName>
</protein>
<feature type="compositionally biased region" description="Polar residues" evidence="1">
    <location>
        <begin position="383"/>
        <end position="396"/>
    </location>
</feature>
<feature type="compositionally biased region" description="Basic residues" evidence="1">
    <location>
        <begin position="421"/>
        <end position="442"/>
    </location>
</feature>
<feature type="compositionally biased region" description="Polar residues" evidence="1">
    <location>
        <begin position="504"/>
        <end position="513"/>
    </location>
</feature>
<dbReference type="Gramene" id="EOY01702">
    <property type="protein sequence ID" value="EOY01702"/>
    <property type="gene ID" value="TCM_011537"/>
</dbReference>
<dbReference type="Proteomes" id="UP000026915">
    <property type="component" value="Chromosome 2"/>
</dbReference>
<dbReference type="EMBL" id="CM001880">
    <property type="protein sequence ID" value="EOY01702.1"/>
    <property type="molecule type" value="Genomic_DNA"/>
</dbReference>
<accession>A0A061EBF5</accession>
<feature type="region of interest" description="Disordered" evidence="1">
    <location>
        <begin position="240"/>
        <end position="262"/>
    </location>
</feature>
<organism evidence="2 3">
    <name type="scientific">Theobroma cacao</name>
    <name type="common">Cacao</name>
    <name type="synonym">Cocoa</name>
    <dbReference type="NCBI Taxonomy" id="3641"/>
    <lineage>
        <taxon>Eukaryota</taxon>
        <taxon>Viridiplantae</taxon>
        <taxon>Streptophyta</taxon>
        <taxon>Embryophyta</taxon>
        <taxon>Tracheophyta</taxon>
        <taxon>Spermatophyta</taxon>
        <taxon>Magnoliopsida</taxon>
        <taxon>eudicotyledons</taxon>
        <taxon>Gunneridae</taxon>
        <taxon>Pentapetalae</taxon>
        <taxon>rosids</taxon>
        <taxon>malvids</taxon>
        <taxon>Malvales</taxon>
        <taxon>Malvaceae</taxon>
        <taxon>Byttnerioideae</taxon>
        <taxon>Theobroma</taxon>
    </lineage>
</organism>
<feature type="region of interest" description="Disordered" evidence="1">
    <location>
        <begin position="86"/>
        <end position="109"/>
    </location>
</feature>
<evidence type="ECO:0000313" key="2">
    <source>
        <dbReference type="EMBL" id="EOY01702.1"/>
    </source>
</evidence>
<feature type="region of interest" description="Disordered" evidence="1">
    <location>
        <begin position="490"/>
        <end position="514"/>
    </location>
</feature>
<dbReference type="HOGENOM" id="CLU_473630_0_0_1"/>
<dbReference type="InParanoid" id="A0A061EBF5"/>
<evidence type="ECO:0000256" key="1">
    <source>
        <dbReference type="SAM" id="MobiDB-lite"/>
    </source>
</evidence>
<dbReference type="AlphaFoldDB" id="A0A061EBF5"/>
<keyword evidence="3" id="KW-1185">Reference proteome</keyword>
<feature type="compositionally biased region" description="Basic and acidic residues" evidence="1">
    <location>
        <begin position="164"/>
        <end position="174"/>
    </location>
</feature>
<feature type="region of interest" description="Disordered" evidence="1">
    <location>
        <begin position="154"/>
        <end position="182"/>
    </location>
</feature>
<proteinExistence type="predicted"/>